<dbReference type="AlphaFoldDB" id="A0A1M5ULS0"/>
<accession>A0A1M5ULS0</accession>
<sequence>MAFYQLKKEQFINASLDEVWDFISSPKNLKHITPPHMGFDITSDNKDDKMYQGMIISYIVKPLLGIPTKWVTEITHVVDKNYFVDEQRIGPYKLWHHQHILEEKDDGVYMKDIVTYEPPFGFLGAIANHLFIKKQLNAIFKYRFKAVDNIFKTSANQV</sequence>
<dbReference type="InterPro" id="IPR023393">
    <property type="entry name" value="START-like_dom_sf"/>
</dbReference>
<dbReference type="Pfam" id="PF03364">
    <property type="entry name" value="Polyketide_cyc"/>
    <property type="match status" value="1"/>
</dbReference>
<evidence type="ECO:0000313" key="4">
    <source>
        <dbReference type="Proteomes" id="UP000184109"/>
    </source>
</evidence>
<gene>
    <name evidence="3" type="ORF">SAMN05444281_1330</name>
</gene>
<evidence type="ECO:0000259" key="2">
    <source>
        <dbReference type="Pfam" id="PF03364"/>
    </source>
</evidence>
<proteinExistence type="inferred from homology"/>
<dbReference type="STRING" id="1195760.SAMN05444281_1330"/>
<comment type="similarity">
    <text evidence="1">Belongs to the ribosome association toxin RatA family.</text>
</comment>
<protein>
    <submittedName>
        <fullName evidence="3">Ligand-binding SRPBCC domain-containing protein</fullName>
    </submittedName>
</protein>
<dbReference type="CDD" id="cd07820">
    <property type="entry name" value="SRPBCC_3"/>
    <property type="match status" value="1"/>
</dbReference>
<dbReference type="EMBL" id="FQXQ01000002">
    <property type="protein sequence ID" value="SHH63663.1"/>
    <property type="molecule type" value="Genomic_DNA"/>
</dbReference>
<dbReference type="OrthoDB" id="9793552at2"/>
<feature type="domain" description="Coenzyme Q-binding protein COQ10 START" evidence="2">
    <location>
        <begin position="12"/>
        <end position="128"/>
    </location>
</feature>
<organism evidence="3 4">
    <name type="scientific">Wenyingzhuangia marina</name>
    <dbReference type="NCBI Taxonomy" id="1195760"/>
    <lineage>
        <taxon>Bacteria</taxon>
        <taxon>Pseudomonadati</taxon>
        <taxon>Bacteroidota</taxon>
        <taxon>Flavobacteriia</taxon>
        <taxon>Flavobacteriales</taxon>
        <taxon>Flavobacteriaceae</taxon>
        <taxon>Wenyingzhuangia</taxon>
    </lineage>
</organism>
<dbReference type="Proteomes" id="UP000184109">
    <property type="component" value="Unassembled WGS sequence"/>
</dbReference>
<name>A0A1M5ULS0_9FLAO</name>
<evidence type="ECO:0000313" key="3">
    <source>
        <dbReference type="EMBL" id="SHH63663.1"/>
    </source>
</evidence>
<dbReference type="Gene3D" id="3.30.530.20">
    <property type="match status" value="1"/>
</dbReference>
<dbReference type="SUPFAM" id="SSF55961">
    <property type="entry name" value="Bet v1-like"/>
    <property type="match status" value="1"/>
</dbReference>
<reference evidence="4" key="1">
    <citation type="submission" date="2016-11" db="EMBL/GenBank/DDBJ databases">
        <authorList>
            <person name="Varghese N."/>
            <person name="Submissions S."/>
        </authorList>
    </citation>
    <scope>NUCLEOTIDE SEQUENCE [LARGE SCALE GENOMIC DNA]</scope>
    <source>
        <strain evidence="4">DSM 100572</strain>
    </source>
</reference>
<evidence type="ECO:0000256" key="1">
    <source>
        <dbReference type="ARBA" id="ARBA00008918"/>
    </source>
</evidence>
<dbReference type="RefSeq" id="WP_073119586.1">
    <property type="nucleotide sequence ID" value="NZ_BMEN01000002.1"/>
</dbReference>
<dbReference type="InterPro" id="IPR005031">
    <property type="entry name" value="COQ10_START"/>
</dbReference>
<keyword evidence="4" id="KW-1185">Reference proteome</keyword>